<organism evidence="1 2">
    <name type="scientific">Diphasiastrum complanatum</name>
    <name type="common">Issler's clubmoss</name>
    <name type="synonym">Lycopodium complanatum</name>
    <dbReference type="NCBI Taxonomy" id="34168"/>
    <lineage>
        <taxon>Eukaryota</taxon>
        <taxon>Viridiplantae</taxon>
        <taxon>Streptophyta</taxon>
        <taxon>Embryophyta</taxon>
        <taxon>Tracheophyta</taxon>
        <taxon>Lycopodiopsida</taxon>
        <taxon>Lycopodiales</taxon>
        <taxon>Lycopodiaceae</taxon>
        <taxon>Lycopodioideae</taxon>
        <taxon>Diphasiastrum</taxon>
    </lineage>
</organism>
<proteinExistence type="predicted"/>
<protein>
    <submittedName>
        <fullName evidence="1">Uncharacterized protein</fullName>
    </submittedName>
</protein>
<gene>
    <name evidence="1" type="ORF">O6H91_15G061000</name>
</gene>
<keyword evidence="2" id="KW-1185">Reference proteome</keyword>
<sequence>MLPLGRRKWHCVASGFVVAILLALGAAIMLERVSEFPINLHRKNGLAFRDKSSFKISIFADLHYGENAWDAWGPVQDVNSSRVMDFVLDVEKPDFVIFLGDVITANNLATANATLYWDKAIASTAKRSIPWASVLGNHDDAAFEWPVDWFGPAGIPGFCSDSELPSSSLYFSGTTRAELMNHEVQQRLSISLNGPEVLWPSISNFVIQISSSKKGGGAVTLLYFLDSGGGTYAEVISAHQATWFQQVAIDNNPDGRTPEIVFWHIPSQAFDSVSPTPNGPISSPCFGTINLETVASQVGEWGIMNILKNRPSVKAVIVGHNHGLDWCCPYEKLWLCFARHTGYGGYGTWTRGARQLELTEDPFQIRTWILLENGTKTSARILYPRSKEMATSNIKTPSGTLA</sequence>
<reference evidence="2" key="1">
    <citation type="journal article" date="2024" name="Proc. Natl. Acad. Sci. U.S.A.">
        <title>Extraordinary preservation of gene collinearity over three hundred million years revealed in homosporous lycophytes.</title>
        <authorList>
            <person name="Li C."/>
            <person name="Wickell D."/>
            <person name="Kuo L.Y."/>
            <person name="Chen X."/>
            <person name="Nie B."/>
            <person name="Liao X."/>
            <person name="Peng D."/>
            <person name="Ji J."/>
            <person name="Jenkins J."/>
            <person name="Williams M."/>
            <person name="Shu S."/>
            <person name="Plott C."/>
            <person name="Barry K."/>
            <person name="Rajasekar S."/>
            <person name="Grimwood J."/>
            <person name="Han X."/>
            <person name="Sun S."/>
            <person name="Hou Z."/>
            <person name="He W."/>
            <person name="Dai G."/>
            <person name="Sun C."/>
            <person name="Schmutz J."/>
            <person name="Leebens-Mack J.H."/>
            <person name="Li F.W."/>
            <person name="Wang L."/>
        </authorList>
    </citation>
    <scope>NUCLEOTIDE SEQUENCE [LARGE SCALE GENOMIC DNA]</scope>
    <source>
        <strain evidence="2">cv. PW_Plant_1</strain>
    </source>
</reference>
<dbReference type="EMBL" id="CM055106">
    <property type="protein sequence ID" value="KAJ7529661.1"/>
    <property type="molecule type" value="Genomic_DNA"/>
</dbReference>
<comment type="caution">
    <text evidence="1">The sequence shown here is derived from an EMBL/GenBank/DDBJ whole genome shotgun (WGS) entry which is preliminary data.</text>
</comment>
<evidence type="ECO:0000313" key="1">
    <source>
        <dbReference type="EMBL" id="KAJ7529661.1"/>
    </source>
</evidence>
<accession>A0ACC2BIQ8</accession>
<dbReference type="Proteomes" id="UP001162992">
    <property type="component" value="Chromosome 15"/>
</dbReference>
<name>A0ACC2BIQ8_DIPCM</name>
<evidence type="ECO:0000313" key="2">
    <source>
        <dbReference type="Proteomes" id="UP001162992"/>
    </source>
</evidence>